<dbReference type="Proteomes" id="UP000886476">
    <property type="component" value="Unassembled WGS sequence"/>
</dbReference>
<dbReference type="EMBL" id="JABFDN010000013">
    <property type="protein sequence ID" value="NPU68925.1"/>
    <property type="molecule type" value="Genomic_DNA"/>
</dbReference>
<comment type="caution">
    <text evidence="1">The sequence shown here is derived from an EMBL/GenBank/DDBJ whole genome shotgun (WGS) entry which is preliminary data.</text>
</comment>
<proteinExistence type="predicted"/>
<dbReference type="InterPro" id="IPR035959">
    <property type="entry name" value="RutC-like_sf"/>
</dbReference>
<dbReference type="SUPFAM" id="SSF55298">
    <property type="entry name" value="YjgF-like"/>
    <property type="match status" value="1"/>
</dbReference>
<organism evidence="1 2">
    <name type="scientific">Bradyrhizobium aeschynomenes</name>
    <dbReference type="NCBI Taxonomy" id="2734909"/>
    <lineage>
        <taxon>Bacteria</taxon>
        <taxon>Pseudomonadati</taxon>
        <taxon>Pseudomonadota</taxon>
        <taxon>Alphaproteobacteria</taxon>
        <taxon>Hyphomicrobiales</taxon>
        <taxon>Nitrobacteraceae</taxon>
        <taxon>Bradyrhizobium</taxon>
    </lineage>
</organism>
<protein>
    <submittedName>
        <fullName evidence="1">RidA family protein</fullName>
    </submittedName>
</protein>
<keyword evidence="2" id="KW-1185">Reference proteome</keyword>
<evidence type="ECO:0000313" key="1">
    <source>
        <dbReference type="EMBL" id="NPU68925.1"/>
    </source>
</evidence>
<dbReference type="Pfam" id="PF01042">
    <property type="entry name" value="Ribonuc_L-PSP"/>
    <property type="match status" value="1"/>
</dbReference>
<evidence type="ECO:0000313" key="2">
    <source>
        <dbReference type="Proteomes" id="UP000886476"/>
    </source>
</evidence>
<dbReference type="Gene3D" id="3.30.1330.40">
    <property type="entry name" value="RutC-like"/>
    <property type="match status" value="1"/>
</dbReference>
<sequence length="126" mass="13622">MSERLNISSGYPFEERYGYSRAVRVGQQVFVSGTTARGPDLDRDAYVQAQRVIGIIAEALEKVGAELRHVVRTVVYVTDMADIDHVARAHGGAFGAVRPASTLVQVASLTPASARVEIEVTAIIHD</sequence>
<reference evidence="1" key="1">
    <citation type="submission" date="2020-05" db="EMBL/GenBank/DDBJ databases">
        <title>Nod-independent and nitrogen-fixing Bradyrhizobium aeschynomene sp. nov. isolated from nodules of Aeschynomene indica.</title>
        <authorList>
            <person name="Zhang Z."/>
        </authorList>
    </citation>
    <scope>NUCLEOTIDE SEQUENCE</scope>
    <source>
        <strain evidence="1">83012</strain>
    </source>
</reference>
<dbReference type="RefSeq" id="WP_172113992.1">
    <property type="nucleotide sequence ID" value="NZ_JABFDN010000013.1"/>
</dbReference>
<dbReference type="InterPro" id="IPR006175">
    <property type="entry name" value="YjgF/YER057c/UK114"/>
</dbReference>
<accession>A0ABX2CM87</accession>
<name>A0ABX2CM87_9BRAD</name>
<dbReference type="PANTHER" id="PTHR43857:SF1">
    <property type="entry name" value="YJGH FAMILY PROTEIN"/>
    <property type="match status" value="1"/>
</dbReference>
<dbReference type="CDD" id="cd06154">
    <property type="entry name" value="YjgF_YER057c_UK114_like_6"/>
    <property type="match status" value="1"/>
</dbReference>
<dbReference type="PANTHER" id="PTHR43857">
    <property type="entry name" value="BLR7761 PROTEIN"/>
    <property type="match status" value="1"/>
</dbReference>
<gene>
    <name evidence="1" type="ORF">HL667_28255</name>
</gene>